<reference evidence="1" key="1">
    <citation type="submission" date="2021-06" db="EMBL/GenBank/DDBJ databases">
        <authorList>
            <person name="Kallberg Y."/>
            <person name="Tangrot J."/>
            <person name="Rosling A."/>
        </authorList>
    </citation>
    <scope>NUCLEOTIDE SEQUENCE</scope>
    <source>
        <strain evidence="1">MA461A</strain>
    </source>
</reference>
<name>A0ACA9S242_9GLOM</name>
<accession>A0ACA9S242</accession>
<feature type="non-terminal residue" evidence="1">
    <location>
        <position position="1"/>
    </location>
</feature>
<sequence>PTASDIHKELSRWSLILYRKAPKDKDELMILKAFQCADMIIPTLSTELPICPKDKLT</sequence>
<dbReference type="Proteomes" id="UP000789920">
    <property type="component" value="Unassembled WGS sequence"/>
</dbReference>
<protein>
    <submittedName>
        <fullName evidence="1">11669_t:CDS:1</fullName>
    </submittedName>
</protein>
<dbReference type="EMBL" id="CAJVQC010081897">
    <property type="protein sequence ID" value="CAG8819137.1"/>
    <property type="molecule type" value="Genomic_DNA"/>
</dbReference>
<gene>
    <name evidence="1" type="ORF">RPERSI_LOCUS25070</name>
</gene>
<evidence type="ECO:0000313" key="1">
    <source>
        <dbReference type="EMBL" id="CAG8819137.1"/>
    </source>
</evidence>
<organism evidence="1 2">
    <name type="scientific">Racocetra persica</name>
    <dbReference type="NCBI Taxonomy" id="160502"/>
    <lineage>
        <taxon>Eukaryota</taxon>
        <taxon>Fungi</taxon>
        <taxon>Fungi incertae sedis</taxon>
        <taxon>Mucoromycota</taxon>
        <taxon>Glomeromycotina</taxon>
        <taxon>Glomeromycetes</taxon>
        <taxon>Diversisporales</taxon>
        <taxon>Gigasporaceae</taxon>
        <taxon>Racocetra</taxon>
    </lineage>
</organism>
<comment type="caution">
    <text evidence="1">The sequence shown here is derived from an EMBL/GenBank/DDBJ whole genome shotgun (WGS) entry which is preliminary data.</text>
</comment>
<evidence type="ECO:0000313" key="2">
    <source>
        <dbReference type="Proteomes" id="UP000789920"/>
    </source>
</evidence>
<proteinExistence type="predicted"/>
<keyword evidence="2" id="KW-1185">Reference proteome</keyword>
<feature type="non-terminal residue" evidence="1">
    <location>
        <position position="57"/>
    </location>
</feature>